<proteinExistence type="inferred from homology"/>
<dbReference type="InterPro" id="IPR018146">
    <property type="entry name" value="Glyoxalase_1_CS"/>
</dbReference>
<sequence>MLPGRSILGFTLLERLDFPDMKFSLYFLGYYPGEEVPNDPKERVEWLFSKPATLELTHNHGTESDPDFKGYHNGNTDPRGFGHIGLSVPDVEEACKRFEEMGVVFQKKPSEGSMKHIAFIKDPDGYWIEILAAKTSRDLVK</sequence>
<feature type="active site" description="Proton donor/acceptor" evidence="14">
    <location>
        <position position="129"/>
    </location>
</feature>
<keyword evidence="5 15" id="KW-0479">Metal-binding</keyword>
<feature type="domain" description="VOC" evidence="16">
    <location>
        <begin position="1"/>
        <end position="133"/>
    </location>
</feature>
<dbReference type="Gene3D" id="3.10.180.10">
    <property type="entry name" value="2,3-Dihydroxybiphenyl 1,2-Dioxygenase, domain 1"/>
    <property type="match status" value="1"/>
</dbReference>
<comment type="similarity">
    <text evidence="2">Belongs to the glyoxalase I family.</text>
</comment>
<keyword evidence="18" id="KW-1185">Reference proteome</keyword>
<dbReference type="UniPathway" id="UPA00619">
    <property type="reaction ID" value="UER00675"/>
</dbReference>
<dbReference type="InterPro" id="IPR004360">
    <property type="entry name" value="Glyas_Fos-R_dOase_dom"/>
</dbReference>
<dbReference type="EC" id="4.4.1.5" evidence="3"/>
<comment type="pathway">
    <text evidence="1">Secondary metabolite metabolism; methylglyoxal degradation; (R)-lactate from methylglyoxal: step 1/2.</text>
</comment>
<keyword evidence="6 15" id="KW-0862">Zinc</keyword>
<evidence type="ECO:0000256" key="4">
    <source>
        <dbReference type="ARBA" id="ARBA00018701"/>
    </source>
</evidence>
<protein>
    <recommendedName>
        <fullName evidence="4">Lactoylglutathione lyase</fullName>
        <ecNumber evidence="3">4.4.1.5</ecNumber>
    </recommendedName>
    <alternativeName>
        <fullName evidence="10">Aldoketomutase</fullName>
    </alternativeName>
    <alternativeName>
        <fullName evidence="9">Glyoxalase I</fullName>
    </alternativeName>
    <alternativeName>
        <fullName evidence="8">Ketone-aldehyde mutase</fullName>
    </alternativeName>
    <alternativeName>
        <fullName evidence="11">Methylglyoxalase</fullName>
    </alternativeName>
    <alternativeName>
        <fullName evidence="12">S-D-lactoylglutathione methylglyoxal lyase</fullName>
    </alternativeName>
</protein>
<dbReference type="Pfam" id="PF00903">
    <property type="entry name" value="Glyoxalase"/>
    <property type="match status" value="1"/>
</dbReference>
<evidence type="ECO:0000256" key="5">
    <source>
        <dbReference type="ARBA" id="ARBA00022723"/>
    </source>
</evidence>
<keyword evidence="7" id="KW-0456">Lyase</keyword>
<comment type="caution">
    <text evidence="17">The sequence shown here is derived from an EMBL/GenBank/DDBJ whole genome shotgun (WGS) entry which is preliminary data.</text>
</comment>
<dbReference type="NCBIfam" id="TIGR00068">
    <property type="entry name" value="glyox_I"/>
    <property type="match status" value="1"/>
</dbReference>
<gene>
    <name evidence="17" type="ORF">HaLaN_24869</name>
</gene>
<dbReference type="PROSITE" id="PS51819">
    <property type="entry name" value="VOC"/>
    <property type="match status" value="1"/>
</dbReference>
<feature type="binding site" evidence="15">
    <location>
        <position position="83"/>
    </location>
    <ligand>
        <name>Zn(2+)</name>
        <dbReference type="ChEBI" id="CHEBI:29105"/>
        <note>ligand shared between dimeric partners</note>
    </ligand>
</feature>
<evidence type="ECO:0000256" key="6">
    <source>
        <dbReference type="ARBA" id="ARBA00022833"/>
    </source>
</evidence>
<feature type="non-terminal residue" evidence="17">
    <location>
        <position position="1"/>
    </location>
</feature>
<organism evidence="17 18">
    <name type="scientific">Haematococcus lacustris</name>
    <name type="common">Green alga</name>
    <name type="synonym">Haematococcus pluvialis</name>
    <dbReference type="NCBI Taxonomy" id="44745"/>
    <lineage>
        <taxon>Eukaryota</taxon>
        <taxon>Viridiplantae</taxon>
        <taxon>Chlorophyta</taxon>
        <taxon>core chlorophytes</taxon>
        <taxon>Chlorophyceae</taxon>
        <taxon>CS clade</taxon>
        <taxon>Chlamydomonadales</taxon>
        <taxon>Haematococcaceae</taxon>
        <taxon>Haematococcus</taxon>
    </lineage>
</organism>
<name>A0A6A0A4X3_HAELA</name>
<dbReference type="PANTHER" id="PTHR10374">
    <property type="entry name" value="LACTOYLGLUTATHIONE LYASE GLYOXALASE I"/>
    <property type="match status" value="1"/>
</dbReference>
<accession>A0A6A0A4X3</accession>
<evidence type="ECO:0000256" key="3">
    <source>
        <dbReference type="ARBA" id="ARBA00012081"/>
    </source>
</evidence>
<evidence type="ECO:0000256" key="9">
    <source>
        <dbReference type="ARBA" id="ARBA00030537"/>
    </source>
</evidence>
<reference evidence="17 18" key="1">
    <citation type="submission" date="2020-02" db="EMBL/GenBank/DDBJ databases">
        <title>Draft genome sequence of Haematococcus lacustris strain NIES-144.</title>
        <authorList>
            <person name="Morimoto D."/>
            <person name="Nakagawa S."/>
            <person name="Yoshida T."/>
            <person name="Sawayama S."/>
        </authorList>
    </citation>
    <scope>NUCLEOTIDE SEQUENCE [LARGE SCALE GENOMIC DNA]</scope>
    <source>
        <strain evidence="17 18">NIES-144</strain>
    </source>
</reference>
<evidence type="ECO:0000256" key="2">
    <source>
        <dbReference type="ARBA" id="ARBA00010363"/>
    </source>
</evidence>
<comment type="catalytic activity">
    <reaction evidence="13">
        <text>(R)-S-lactoylglutathione = methylglyoxal + glutathione</text>
        <dbReference type="Rhea" id="RHEA:19069"/>
        <dbReference type="ChEBI" id="CHEBI:17158"/>
        <dbReference type="ChEBI" id="CHEBI:57474"/>
        <dbReference type="ChEBI" id="CHEBI:57925"/>
        <dbReference type="EC" id="4.4.1.5"/>
    </reaction>
</comment>
<evidence type="ECO:0000313" key="18">
    <source>
        <dbReference type="Proteomes" id="UP000485058"/>
    </source>
</evidence>
<dbReference type="AlphaFoldDB" id="A0A6A0A4X3"/>
<dbReference type="PANTHER" id="PTHR10374:SF30">
    <property type="entry name" value="LACTOYLGLUTATHIONE LYASE"/>
    <property type="match status" value="1"/>
</dbReference>
<evidence type="ECO:0000256" key="13">
    <source>
        <dbReference type="ARBA" id="ARBA00048273"/>
    </source>
</evidence>
<comment type="cofactor">
    <cofactor evidence="15">
        <name>Zn(2+)</name>
        <dbReference type="ChEBI" id="CHEBI:29105"/>
    </cofactor>
    <text evidence="15">Binds 1 zinc ion per subunit. In the homodimer, two zinc ions are bound between subunits.</text>
</comment>
<evidence type="ECO:0000256" key="12">
    <source>
        <dbReference type="ARBA" id="ARBA00033298"/>
    </source>
</evidence>
<dbReference type="PROSITE" id="PS00935">
    <property type="entry name" value="GLYOXALASE_I_2"/>
    <property type="match status" value="1"/>
</dbReference>
<dbReference type="GO" id="GO:0046872">
    <property type="term" value="F:metal ion binding"/>
    <property type="evidence" value="ECO:0007669"/>
    <property type="project" value="UniProtKB-KW"/>
</dbReference>
<dbReference type="GO" id="GO:0004462">
    <property type="term" value="F:lactoylglutathione lyase activity"/>
    <property type="evidence" value="ECO:0007669"/>
    <property type="project" value="UniProtKB-EC"/>
</dbReference>
<evidence type="ECO:0000259" key="16">
    <source>
        <dbReference type="PROSITE" id="PS51819"/>
    </source>
</evidence>
<dbReference type="Proteomes" id="UP000485058">
    <property type="component" value="Unassembled WGS sequence"/>
</dbReference>
<dbReference type="CDD" id="cd07233">
    <property type="entry name" value="GlxI_Zn"/>
    <property type="match status" value="1"/>
</dbReference>
<evidence type="ECO:0000256" key="7">
    <source>
        <dbReference type="ARBA" id="ARBA00023239"/>
    </source>
</evidence>
<evidence type="ECO:0000256" key="1">
    <source>
        <dbReference type="ARBA" id="ARBA00005008"/>
    </source>
</evidence>
<dbReference type="SUPFAM" id="SSF54593">
    <property type="entry name" value="Glyoxalase/Bleomycin resistance protein/Dihydroxybiphenyl dioxygenase"/>
    <property type="match status" value="1"/>
</dbReference>
<evidence type="ECO:0000256" key="11">
    <source>
        <dbReference type="ARBA" id="ARBA00032460"/>
    </source>
</evidence>
<evidence type="ECO:0000313" key="17">
    <source>
        <dbReference type="EMBL" id="GFH26682.1"/>
    </source>
</evidence>
<feature type="binding site" evidence="15">
    <location>
        <position position="55"/>
    </location>
    <ligand>
        <name>Zn(2+)</name>
        <dbReference type="ChEBI" id="CHEBI:29105"/>
        <note>ligand shared between dimeric partners</note>
    </ligand>
</feature>
<dbReference type="EMBL" id="BLLF01003204">
    <property type="protein sequence ID" value="GFH26682.1"/>
    <property type="molecule type" value="Genomic_DNA"/>
</dbReference>
<dbReference type="InterPro" id="IPR029068">
    <property type="entry name" value="Glyas_Bleomycin-R_OHBP_Dase"/>
</dbReference>
<dbReference type="InterPro" id="IPR037523">
    <property type="entry name" value="VOC_core"/>
</dbReference>
<evidence type="ECO:0000256" key="15">
    <source>
        <dbReference type="PIRSR" id="PIRSR604361-3"/>
    </source>
</evidence>
<feature type="binding site" evidence="15">
    <location>
        <position position="129"/>
    </location>
    <ligand>
        <name>Zn(2+)</name>
        <dbReference type="ChEBI" id="CHEBI:29105"/>
        <note>ligand shared between dimeric partners</note>
    </ligand>
</feature>
<dbReference type="InterPro" id="IPR004361">
    <property type="entry name" value="Glyoxalase_1"/>
</dbReference>
<evidence type="ECO:0000256" key="10">
    <source>
        <dbReference type="ARBA" id="ARBA00030892"/>
    </source>
</evidence>
<evidence type="ECO:0000256" key="8">
    <source>
        <dbReference type="ARBA" id="ARBA00030291"/>
    </source>
</evidence>
<evidence type="ECO:0000256" key="14">
    <source>
        <dbReference type="PIRSR" id="PIRSR604361-1"/>
    </source>
</evidence>